<accession>A0AA48HHD4</accession>
<evidence type="ECO:0000256" key="12">
    <source>
        <dbReference type="PIRNR" id="PIRNR003097"/>
    </source>
</evidence>
<gene>
    <name evidence="16" type="primary">ftsX</name>
    <name evidence="16" type="ORF">MACH26_02120</name>
</gene>
<keyword evidence="5 12" id="KW-1003">Cell membrane</keyword>
<organism evidence="16 17">
    <name type="scientific">Planctobacterium marinum</name>
    <dbReference type="NCBI Taxonomy" id="1631968"/>
    <lineage>
        <taxon>Bacteria</taxon>
        <taxon>Pseudomonadati</taxon>
        <taxon>Pseudomonadota</taxon>
        <taxon>Gammaproteobacteria</taxon>
        <taxon>Alteromonadales</taxon>
        <taxon>Alteromonadaceae</taxon>
        <taxon>Planctobacterium</taxon>
    </lineage>
</organism>
<dbReference type="EMBL" id="AP027272">
    <property type="protein sequence ID" value="BDX04691.1"/>
    <property type="molecule type" value="Genomic_DNA"/>
</dbReference>
<evidence type="ECO:0000256" key="1">
    <source>
        <dbReference type="ARBA" id="ARBA00004429"/>
    </source>
</evidence>
<dbReference type="InterPro" id="IPR040690">
    <property type="entry name" value="FtsX_ECD"/>
</dbReference>
<dbReference type="NCBIfam" id="TIGR00439">
    <property type="entry name" value="FtsX_Gneg"/>
    <property type="match status" value="1"/>
</dbReference>
<evidence type="ECO:0000313" key="17">
    <source>
        <dbReference type="Proteomes" id="UP001333710"/>
    </source>
</evidence>
<evidence type="ECO:0000256" key="8">
    <source>
        <dbReference type="ARBA" id="ARBA00022692"/>
    </source>
</evidence>
<dbReference type="PIRSF" id="PIRSF003097">
    <property type="entry name" value="FtsX"/>
    <property type="match status" value="1"/>
</dbReference>
<evidence type="ECO:0000256" key="11">
    <source>
        <dbReference type="ARBA" id="ARBA00023306"/>
    </source>
</evidence>
<comment type="function">
    <text evidence="12">Part of the ABC transporter FtsEX involved in cellular division.</text>
</comment>
<feature type="domain" description="FtsX extracellular" evidence="15">
    <location>
        <begin position="84"/>
        <end position="162"/>
    </location>
</feature>
<feature type="transmembrane region" description="Helical" evidence="13">
    <location>
        <begin position="292"/>
        <end position="316"/>
    </location>
</feature>
<evidence type="ECO:0000256" key="7">
    <source>
        <dbReference type="ARBA" id="ARBA00022618"/>
    </source>
</evidence>
<dbReference type="InterPro" id="IPR047590">
    <property type="entry name" value="FtsX_proteobact-type"/>
</dbReference>
<evidence type="ECO:0000259" key="14">
    <source>
        <dbReference type="Pfam" id="PF02687"/>
    </source>
</evidence>
<comment type="similarity">
    <text evidence="2 12">Belongs to the ABC-4 integral membrane protein family. FtsX subfamily.</text>
</comment>
<evidence type="ECO:0000259" key="15">
    <source>
        <dbReference type="Pfam" id="PF18075"/>
    </source>
</evidence>
<protein>
    <recommendedName>
        <fullName evidence="4 12">Cell division protein FtsX</fullName>
    </recommendedName>
</protein>
<dbReference type="Gene3D" id="3.30.70.3040">
    <property type="match status" value="1"/>
</dbReference>
<evidence type="ECO:0000256" key="6">
    <source>
        <dbReference type="ARBA" id="ARBA00022519"/>
    </source>
</evidence>
<dbReference type="RefSeq" id="WP_338290507.1">
    <property type="nucleotide sequence ID" value="NZ_AP027272.1"/>
</dbReference>
<evidence type="ECO:0000256" key="9">
    <source>
        <dbReference type="ARBA" id="ARBA00022989"/>
    </source>
</evidence>
<dbReference type="Proteomes" id="UP001333710">
    <property type="component" value="Chromosome"/>
</dbReference>
<comment type="subcellular location">
    <subcellularLocation>
        <location evidence="1">Cell inner membrane</location>
        <topology evidence="1">Multi-pass membrane protein</topology>
    </subcellularLocation>
</comment>
<evidence type="ECO:0000256" key="13">
    <source>
        <dbReference type="SAM" id="Phobius"/>
    </source>
</evidence>
<feature type="transmembrane region" description="Helical" evidence="13">
    <location>
        <begin position="198"/>
        <end position="218"/>
    </location>
</feature>
<proteinExistence type="inferred from homology"/>
<comment type="subunit">
    <text evidence="3">Forms a membrane-associated complex with FtsE.</text>
</comment>
<evidence type="ECO:0000313" key="16">
    <source>
        <dbReference type="EMBL" id="BDX04691.1"/>
    </source>
</evidence>
<dbReference type="AlphaFoldDB" id="A0AA48HHD4"/>
<evidence type="ECO:0000256" key="2">
    <source>
        <dbReference type="ARBA" id="ARBA00007379"/>
    </source>
</evidence>
<evidence type="ECO:0000256" key="4">
    <source>
        <dbReference type="ARBA" id="ARBA00021907"/>
    </source>
</evidence>
<keyword evidence="8 13" id="KW-0812">Transmembrane</keyword>
<feature type="domain" description="ABC3 transporter permease C-terminal" evidence="14">
    <location>
        <begin position="201"/>
        <end position="321"/>
    </location>
</feature>
<dbReference type="GO" id="GO:0032153">
    <property type="term" value="C:cell division site"/>
    <property type="evidence" value="ECO:0007669"/>
    <property type="project" value="TreeGrafter"/>
</dbReference>
<dbReference type="GO" id="GO:0051301">
    <property type="term" value="P:cell division"/>
    <property type="evidence" value="ECO:0007669"/>
    <property type="project" value="UniProtKB-KW"/>
</dbReference>
<dbReference type="InterPro" id="IPR003838">
    <property type="entry name" value="ABC3_permease_C"/>
</dbReference>
<evidence type="ECO:0000256" key="10">
    <source>
        <dbReference type="ARBA" id="ARBA00023136"/>
    </source>
</evidence>
<dbReference type="GO" id="GO:0005886">
    <property type="term" value="C:plasma membrane"/>
    <property type="evidence" value="ECO:0007669"/>
    <property type="project" value="UniProtKB-SubCell"/>
</dbReference>
<feature type="transmembrane region" description="Helical" evidence="13">
    <location>
        <begin position="251"/>
        <end position="272"/>
    </location>
</feature>
<dbReference type="Pfam" id="PF18075">
    <property type="entry name" value="FtsX_ECD"/>
    <property type="match status" value="1"/>
</dbReference>
<name>A0AA48HHD4_9ALTE</name>
<keyword evidence="11 12" id="KW-0131">Cell cycle</keyword>
<dbReference type="PANTHER" id="PTHR47755:SF1">
    <property type="entry name" value="CELL DIVISION PROTEIN FTSX"/>
    <property type="match status" value="1"/>
</dbReference>
<dbReference type="KEGG" id="pmaw:MACH26_02120"/>
<dbReference type="InterPro" id="IPR004513">
    <property type="entry name" value="FtsX"/>
</dbReference>
<keyword evidence="7 12" id="KW-0132">Cell division</keyword>
<dbReference type="PANTHER" id="PTHR47755">
    <property type="entry name" value="CELL DIVISION PROTEIN FTSX"/>
    <property type="match status" value="1"/>
</dbReference>
<evidence type="ECO:0000256" key="3">
    <source>
        <dbReference type="ARBA" id="ARBA00011160"/>
    </source>
</evidence>
<dbReference type="Pfam" id="PF02687">
    <property type="entry name" value="FtsX"/>
    <property type="match status" value="1"/>
</dbReference>
<keyword evidence="9 13" id="KW-1133">Transmembrane helix</keyword>
<reference evidence="16" key="1">
    <citation type="submission" date="2023-01" db="EMBL/GenBank/DDBJ databases">
        <title>Complete genome sequence of Planctobacterium marinum strain Dej080120_11.</title>
        <authorList>
            <person name="Ueki S."/>
            <person name="Maruyama F."/>
        </authorList>
    </citation>
    <scope>NUCLEOTIDE SEQUENCE</scope>
    <source>
        <strain evidence="16">Dej080120_11</strain>
    </source>
</reference>
<keyword evidence="10 12" id="KW-0472">Membrane</keyword>
<keyword evidence="6 12" id="KW-0997">Cell inner membrane</keyword>
<keyword evidence="17" id="KW-1185">Reference proteome</keyword>
<evidence type="ECO:0000256" key="5">
    <source>
        <dbReference type="ARBA" id="ARBA00022475"/>
    </source>
</evidence>
<sequence length="326" mass="36305">MSLLFKSRQSGAQQHQITFVQRVIMFFTSHFRQCIASFGEIIRTPLASVMTIAVLGLSITLPGTLYVLVKNLNNISADTQQAAEISVFLKKQASDADIQQLIKRVRTWPEIDSLTFVSADDALEEFRTLSGFGDAVDYLDSNPLPDVLLVYPADKHGAPGSAKALLDKLLQEREVESGKLDIEWLERLHAILAIANELVSMIAVLLFIAVILIVGNTIRLNIFNKRSEILIMKLVGATDSFIQRPFLYTGFWYGFLGGIMAWITIALLLWWMSSNIEDILSLYNQDFVLAGMGFSTLMSMLGISVFMGLTGSAISVSRYVRQIEPQ</sequence>